<dbReference type="GO" id="GO:0045454">
    <property type="term" value="P:cell redox homeostasis"/>
    <property type="evidence" value="ECO:0007669"/>
    <property type="project" value="TreeGrafter"/>
</dbReference>
<organism evidence="14 15">
    <name type="scientific">Bizionia myxarmorum</name>
    <dbReference type="NCBI Taxonomy" id="291186"/>
    <lineage>
        <taxon>Bacteria</taxon>
        <taxon>Pseudomonadati</taxon>
        <taxon>Bacteroidota</taxon>
        <taxon>Flavobacteriia</taxon>
        <taxon>Flavobacteriales</taxon>
        <taxon>Flavobacteriaceae</taxon>
        <taxon>Bizionia</taxon>
    </lineage>
</organism>
<evidence type="ECO:0000256" key="10">
    <source>
        <dbReference type="ARBA" id="ARBA00042639"/>
    </source>
</evidence>
<evidence type="ECO:0000259" key="13">
    <source>
        <dbReference type="PROSITE" id="PS51352"/>
    </source>
</evidence>
<feature type="domain" description="Thioredoxin" evidence="13">
    <location>
        <begin position="84"/>
        <end position="254"/>
    </location>
</feature>
<dbReference type="CDD" id="cd02970">
    <property type="entry name" value="PRX_like2"/>
    <property type="match status" value="1"/>
</dbReference>
<evidence type="ECO:0000256" key="7">
    <source>
        <dbReference type="ARBA" id="ARBA00023284"/>
    </source>
</evidence>
<feature type="region of interest" description="Disordered" evidence="12">
    <location>
        <begin position="21"/>
        <end position="45"/>
    </location>
</feature>
<evidence type="ECO:0000256" key="4">
    <source>
        <dbReference type="ARBA" id="ARBA00022862"/>
    </source>
</evidence>
<dbReference type="PANTHER" id="PTHR42801">
    <property type="entry name" value="THIOREDOXIN-DEPENDENT PEROXIDE REDUCTASE"/>
    <property type="match status" value="1"/>
</dbReference>
<evidence type="ECO:0000256" key="5">
    <source>
        <dbReference type="ARBA" id="ARBA00023002"/>
    </source>
</evidence>
<dbReference type="InterPro" id="IPR050924">
    <property type="entry name" value="Peroxiredoxin_BCP/PrxQ"/>
</dbReference>
<dbReference type="AlphaFoldDB" id="A0A5D0QXV6"/>
<evidence type="ECO:0000256" key="9">
    <source>
        <dbReference type="ARBA" id="ARBA00038489"/>
    </source>
</evidence>
<evidence type="ECO:0000256" key="12">
    <source>
        <dbReference type="SAM" id="MobiDB-lite"/>
    </source>
</evidence>
<dbReference type="InterPro" id="IPR013766">
    <property type="entry name" value="Thioredoxin_domain"/>
</dbReference>
<dbReference type="EMBL" id="VSKK01000006">
    <property type="protein sequence ID" value="TYB74020.1"/>
    <property type="molecule type" value="Genomic_DNA"/>
</dbReference>
<feature type="compositionally biased region" description="Basic and acidic residues" evidence="12">
    <location>
        <begin position="29"/>
        <end position="45"/>
    </location>
</feature>
<keyword evidence="6" id="KW-1015">Disulfide bond</keyword>
<comment type="caution">
    <text evidence="14">The sequence shown here is derived from an EMBL/GenBank/DDBJ whole genome shotgun (WGS) entry which is preliminary data.</text>
</comment>
<evidence type="ECO:0000256" key="3">
    <source>
        <dbReference type="ARBA" id="ARBA00022559"/>
    </source>
</evidence>
<keyword evidence="5" id="KW-0560">Oxidoreductase</keyword>
<dbReference type="PROSITE" id="PS51257">
    <property type="entry name" value="PROKAR_LIPOPROTEIN"/>
    <property type="match status" value="1"/>
</dbReference>
<dbReference type="Gene3D" id="3.40.30.10">
    <property type="entry name" value="Glutaredoxin"/>
    <property type="match status" value="1"/>
</dbReference>
<reference evidence="14 15" key="1">
    <citation type="submission" date="2019-08" db="EMBL/GenBank/DDBJ databases">
        <title>Genomes of Antarctic Bizionia species.</title>
        <authorList>
            <person name="Bowman J.P."/>
        </authorList>
    </citation>
    <scope>NUCLEOTIDE SEQUENCE [LARGE SCALE GENOMIC DNA]</scope>
    <source>
        <strain evidence="14 15">ADA-4</strain>
    </source>
</reference>
<dbReference type="GO" id="GO:0005737">
    <property type="term" value="C:cytoplasm"/>
    <property type="evidence" value="ECO:0007669"/>
    <property type="project" value="TreeGrafter"/>
</dbReference>
<accession>A0A5D0QXV6</accession>
<dbReference type="EC" id="1.11.1.24" evidence="2"/>
<evidence type="ECO:0000313" key="15">
    <source>
        <dbReference type="Proteomes" id="UP000323720"/>
    </source>
</evidence>
<dbReference type="Pfam" id="PF00578">
    <property type="entry name" value="AhpC-TSA"/>
    <property type="match status" value="1"/>
</dbReference>
<dbReference type="RefSeq" id="WP_148405320.1">
    <property type="nucleotide sequence ID" value="NZ_VSKK01000006.1"/>
</dbReference>
<keyword evidence="7" id="KW-0676">Redox-active center</keyword>
<comment type="similarity">
    <text evidence="9">Belongs to the peroxiredoxin family. BCP/PrxQ subfamily.</text>
</comment>
<comment type="function">
    <text evidence="1">Thiol-specific peroxidase that catalyzes the reduction of hydrogen peroxide and organic hydroperoxides to water and alcohols, respectively. Plays a role in cell protection against oxidative stress by detoxifying peroxides and as sensor of hydrogen peroxide-mediated signaling events.</text>
</comment>
<evidence type="ECO:0000256" key="11">
    <source>
        <dbReference type="ARBA" id="ARBA00049091"/>
    </source>
</evidence>
<proteinExistence type="inferred from homology"/>
<comment type="catalytic activity">
    <reaction evidence="11">
        <text>a hydroperoxide + [thioredoxin]-dithiol = an alcohol + [thioredoxin]-disulfide + H2O</text>
        <dbReference type="Rhea" id="RHEA:62620"/>
        <dbReference type="Rhea" id="RHEA-COMP:10698"/>
        <dbReference type="Rhea" id="RHEA-COMP:10700"/>
        <dbReference type="ChEBI" id="CHEBI:15377"/>
        <dbReference type="ChEBI" id="CHEBI:29950"/>
        <dbReference type="ChEBI" id="CHEBI:30879"/>
        <dbReference type="ChEBI" id="CHEBI:35924"/>
        <dbReference type="ChEBI" id="CHEBI:50058"/>
        <dbReference type="EC" id="1.11.1.24"/>
    </reaction>
</comment>
<keyword evidence="4" id="KW-0049">Antioxidant</keyword>
<dbReference type="GO" id="GO:0008379">
    <property type="term" value="F:thioredoxin peroxidase activity"/>
    <property type="evidence" value="ECO:0007669"/>
    <property type="project" value="TreeGrafter"/>
</dbReference>
<evidence type="ECO:0000256" key="1">
    <source>
        <dbReference type="ARBA" id="ARBA00003330"/>
    </source>
</evidence>
<dbReference type="OrthoDB" id="9809746at2"/>
<dbReference type="SUPFAM" id="SSF52833">
    <property type="entry name" value="Thioredoxin-like"/>
    <property type="match status" value="1"/>
</dbReference>
<keyword evidence="15" id="KW-1185">Reference proteome</keyword>
<dbReference type="InterPro" id="IPR036249">
    <property type="entry name" value="Thioredoxin-like_sf"/>
</dbReference>
<dbReference type="PANTHER" id="PTHR42801:SF7">
    <property type="entry name" value="SLL1159 PROTEIN"/>
    <property type="match status" value="1"/>
</dbReference>
<gene>
    <name evidence="14" type="ORF">ES674_14755</name>
</gene>
<sequence length="254" mass="28242">MRIKVLTAIFASCLIVSCHNGKQTQQEENNDKAQDMKKEKSTSLKSKLEDKKTNFTLKADDTKKRAYREGIESVEKSGIVKSAKQIGDKAPDFTLNNALGEPVSLSEYLKEGKVVLTWYRGGWCPYCNLTLNALQEELSNFKAQGANLIALTPELPDESISTSEKNDLAFEVLSDVGNKIAKEYGIVFELTDEVAGMYNQSFELNAHNGDASNQLPLAATYIIDENGEIIYAFLDADYRNRAEPSELTSVLKNH</sequence>
<evidence type="ECO:0000313" key="14">
    <source>
        <dbReference type="EMBL" id="TYB74020.1"/>
    </source>
</evidence>
<keyword evidence="3" id="KW-0575">Peroxidase</keyword>
<evidence type="ECO:0000256" key="6">
    <source>
        <dbReference type="ARBA" id="ARBA00023157"/>
    </source>
</evidence>
<dbReference type="PROSITE" id="PS51352">
    <property type="entry name" value="THIOREDOXIN_2"/>
    <property type="match status" value="1"/>
</dbReference>
<dbReference type="Proteomes" id="UP000323720">
    <property type="component" value="Unassembled WGS sequence"/>
</dbReference>
<protein>
    <recommendedName>
        <fullName evidence="2">thioredoxin-dependent peroxiredoxin</fullName>
        <ecNumber evidence="2">1.11.1.24</ecNumber>
    </recommendedName>
    <alternativeName>
        <fullName evidence="8">Thioredoxin peroxidase</fullName>
    </alternativeName>
    <alternativeName>
        <fullName evidence="10">Thioredoxin-dependent peroxiredoxin Bcp</fullName>
    </alternativeName>
</protein>
<dbReference type="InterPro" id="IPR000866">
    <property type="entry name" value="AhpC/TSA"/>
</dbReference>
<evidence type="ECO:0000256" key="8">
    <source>
        <dbReference type="ARBA" id="ARBA00032824"/>
    </source>
</evidence>
<dbReference type="GO" id="GO:0034599">
    <property type="term" value="P:cellular response to oxidative stress"/>
    <property type="evidence" value="ECO:0007669"/>
    <property type="project" value="TreeGrafter"/>
</dbReference>
<evidence type="ECO:0000256" key="2">
    <source>
        <dbReference type="ARBA" id="ARBA00013017"/>
    </source>
</evidence>
<name>A0A5D0QXV6_9FLAO</name>